<dbReference type="Gene3D" id="2.170.220.10">
    <property type="match status" value="1"/>
</dbReference>
<protein>
    <recommendedName>
        <fullName evidence="14">Methionine--tRNA ligase</fullName>
        <ecNumber evidence="14">6.1.1.10</ecNumber>
    </recommendedName>
    <alternativeName>
        <fullName evidence="14">Methionyl-tRNA synthetase</fullName>
        <shortName evidence="14">MetRS</shortName>
    </alternativeName>
</protein>
<dbReference type="GO" id="GO:0005737">
    <property type="term" value="C:cytoplasm"/>
    <property type="evidence" value="ECO:0007669"/>
    <property type="project" value="UniProtKB-SubCell"/>
</dbReference>
<accession>A0A926HT89</accession>
<dbReference type="PROSITE" id="PS00178">
    <property type="entry name" value="AA_TRNA_LIGASE_I"/>
    <property type="match status" value="1"/>
</dbReference>
<evidence type="ECO:0000256" key="4">
    <source>
        <dbReference type="ARBA" id="ARBA00011738"/>
    </source>
</evidence>
<dbReference type="InterPro" id="IPR014729">
    <property type="entry name" value="Rossmann-like_a/b/a_fold"/>
</dbReference>
<evidence type="ECO:0000256" key="15">
    <source>
        <dbReference type="SAM" id="Coils"/>
    </source>
</evidence>
<dbReference type="FunFam" id="1.10.730.10:FF:000026">
    <property type="entry name" value="Methionine--tRNA ligase"/>
    <property type="match status" value="1"/>
</dbReference>
<dbReference type="InterPro" id="IPR002547">
    <property type="entry name" value="tRNA-bd_dom"/>
</dbReference>
<keyword evidence="10 14" id="KW-0694">RNA-binding</keyword>
<dbReference type="Pfam" id="PF19303">
    <property type="entry name" value="Anticodon_3"/>
    <property type="match status" value="1"/>
</dbReference>
<dbReference type="GO" id="GO:0006431">
    <property type="term" value="P:methionyl-tRNA aminoacylation"/>
    <property type="evidence" value="ECO:0007669"/>
    <property type="project" value="UniProtKB-UniRule"/>
</dbReference>
<dbReference type="AlphaFoldDB" id="A0A926HT89"/>
<dbReference type="GO" id="GO:0004825">
    <property type="term" value="F:methionine-tRNA ligase activity"/>
    <property type="evidence" value="ECO:0007669"/>
    <property type="project" value="UniProtKB-UniRule"/>
</dbReference>
<dbReference type="InterPro" id="IPR033911">
    <property type="entry name" value="MetRS_core"/>
</dbReference>
<evidence type="ECO:0000256" key="2">
    <source>
        <dbReference type="ARBA" id="ARBA00004496"/>
    </source>
</evidence>
<dbReference type="NCBIfam" id="TIGR00398">
    <property type="entry name" value="metG"/>
    <property type="match status" value="1"/>
</dbReference>
<dbReference type="Pfam" id="PF01588">
    <property type="entry name" value="tRNA_bind"/>
    <property type="match status" value="1"/>
</dbReference>
<evidence type="ECO:0000256" key="9">
    <source>
        <dbReference type="ARBA" id="ARBA00022840"/>
    </source>
</evidence>
<keyword evidence="14" id="KW-0479">Metal-binding</keyword>
<evidence type="ECO:0000256" key="11">
    <source>
        <dbReference type="ARBA" id="ARBA00022917"/>
    </source>
</evidence>
<dbReference type="NCBIfam" id="NF008900">
    <property type="entry name" value="PRK12267.1"/>
    <property type="match status" value="1"/>
</dbReference>
<dbReference type="CDD" id="cd00814">
    <property type="entry name" value="MetRS_core"/>
    <property type="match status" value="1"/>
</dbReference>
<keyword evidence="6 14" id="KW-0820">tRNA-binding</keyword>
<dbReference type="Gene3D" id="2.40.50.140">
    <property type="entry name" value="Nucleic acid-binding proteins"/>
    <property type="match status" value="1"/>
</dbReference>
<comment type="function">
    <text evidence="1 14">Is required not only for elongation of protein synthesis but also for the initiation of all mRNA translation through initiator tRNA(fMet) aminoacylation.</text>
</comment>
<comment type="subcellular location">
    <subcellularLocation>
        <location evidence="2 14">Cytoplasm</location>
    </subcellularLocation>
</comment>
<comment type="similarity">
    <text evidence="3 14">Belongs to the class-I aminoacyl-tRNA synthetase family. MetG type 2A subfamily.</text>
</comment>
<dbReference type="Pfam" id="PF09334">
    <property type="entry name" value="tRNA-synt_1g"/>
    <property type="match status" value="2"/>
</dbReference>
<dbReference type="Gene3D" id="1.10.730.10">
    <property type="entry name" value="Isoleucyl-tRNA Synthetase, Domain 1"/>
    <property type="match status" value="1"/>
</dbReference>
<dbReference type="PRINTS" id="PR01041">
    <property type="entry name" value="TRNASYNTHMET"/>
</dbReference>
<reference evidence="17" key="1">
    <citation type="submission" date="2020-08" db="EMBL/GenBank/DDBJ databases">
        <title>Genome public.</title>
        <authorList>
            <person name="Liu C."/>
            <person name="Sun Q."/>
        </authorList>
    </citation>
    <scope>NUCLEOTIDE SEQUENCE</scope>
    <source>
        <strain evidence="17">NSJ-63</strain>
    </source>
</reference>
<keyword evidence="12 14" id="KW-0030">Aminoacyl-tRNA synthetase</keyword>
<keyword evidence="8 14" id="KW-0547">Nucleotide-binding</keyword>
<keyword evidence="18" id="KW-1185">Reference proteome</keyword>
<keyword evidence="9 14" id="KW-0067">ATP-binding</keyword>
<dbReference type="InterPro" id="IPR012340">
    <property type="entry name" value="NA-bd_OB-fold"/>
</dbReference>
<dbReference type="PANTHER" id="PTHR43326">
    <property type="entry name" value="METHIONYL-TRNA SYNTHETASE"/>
    <property type="match status" value="1"/>
</dbReference>
<evidence type="ECO:0000256" key="8">
    <source>
        <dbReference type="ARBA" id="ARBA00022741"/>
    </source>
</evidence>
<dbReference type="InterPro" id="IPR014758">
    <property type="entry name" value="Met-tRNA_synth"/>
</dbReference>
<dbReference type="InterPro" id="IPR001412">
    <property type="entry name" value="aa-tRNA-synth_I_CS"/>
</dbReference>
<keyword evidence="11 14" id="KW-0648">Protein biosynthesis</keyword>
<feature type="binding site" evidence="14">
    <location>
        <position position="131"/>
    </location>
    <ligand>
        <name>Zn(2+)</name>
        <dbReference type="ChEBI" id="CHEBI:29105"/>
    </ligand>
</feature>
<feature type="short sequence motif" description="'HIGH' region" evidence="14">
    <location>
        <begin position="13"/>
        <end position="23"/>
    </location>
</feature>
<dbReference type="InterPro" id="IPR015413">
    <property type="entry name" value="Methionyl/Leucyl_tRNA_Synth"/>
</dbReference>
<evidence type="ECO:0000259" key="16">
    <source>
        <dbReference type="PROSITE" id="PS50886"/>
    </source>
</evidence>
<proteinExistence type="inferred from homology"/>
<dbReference type="InterPro" id="IPR041872">
    <property type="entry name" value="Anticodon_Met"/>
</dbReference>
<keyword evidence="14" id="KW-0862">Zinc</keyword>
<comment type="cofactor">
    <cofactor evidence="14">
        <name>Zn(2+)</name>
        <dbReference type="ChEBI" id="CHEBI:29105"/>
    </cofactor>
    <text evidence="14">Binds 1 zinc ion per subunit.</text>
</comment>
<dbReference type="PANTHER" id="PTHR43326:SF1">
    <property type="entry name" value="METHIONINE--TRNA LIGASE, MITOCHONDRIAL"/>
    <property type="match status" value="1"/>
</dbReference>
<evidence type="ECO:0000256" key="3">
    <source>
        <dbReference type="ARBA" id="ARBA00006590"/>
    </source>
</evidence>
<evidence type="ECO:0000256" key="5">
    <source>
        <dbReference type="ARBA" id="ARBA00022490"/>
    </source>
</evidence>
<dbReference type="InterPro" id="IPR009080">
    <property type="entry name" value="tRNAsynth_Ia_anticodon-bd"/>
</dbReference>
<evidence type="ECO:0000313" key="18">
    <source>
        <dbReference type="Proteomes" id="UP000617951"/>
    </source>
</evidence>
<evidence type="ECO:0000256" key="7">
    <source>
        <dbReference type="ARBA" id="ARBA00022598"/>
    </source>
</evidence>
<dbReference type="Proteomes" id="UP000617951">
    <property type="component" value="Unassembled WGS sequence"/>
</dbReference>
<dbReference type="SUPFAM" id="SSF47323">
    <property type="entry name" value="Anticodon-binding domain of a subclass of class I aminoacyl-tRNA synthetases"/>
    <property type="match status" value="1"/>
</dbReference>
<comment type="catalytic activity">
    <reaction evidence="13 14">
        <text>tRNA(Met) + L-methionine + ATP = L-methionyl-tRNA(Met) + AMP + diphosphate</text>
        <dbReference type="Rhea" id="RHEA:13481"/>
        <dbReference type="Rhea" id="RHEA-COMP:9667"/>
        <dbReference type="Rhea" id="RHEA-COMP:9698"/>
        <dbReference type="ChEBI" id="CHEBI:30616"/>
        <dbReference type="ChEBI" id="CHEBI:33019"/>
        <dbReference type="ChEBI" id="CHEBI:57844"/>
        <dbReference type="ChEBI" id="CHEBI:78442"/>
        <dbReference type="ChEBI" id="CHEBI:78530"/>
        <dbReference type="ChEBI" id="CHEBI:456215"/>
        <dbReference type="EC" id="6.1.1.10"/>
    </reaction>
</comment>
<evidence type="ECO:0000256" key="6">
    <source>
        <dbReference type="ARBA" id="ARBA00022555"/>
    </source>
</evidence>
<dbReference type="HAMAP" id="MF_01228">
    <property type="entry name" value="Met_tRNA_synth_type2"/>
    <property type="match status" value="1"/>
</dbReference>
<evidence type="ECO:0000256" key="14">
    <source>
        <dbReference type="HAMAP-Rule" id="MF_01228"/>
    </source>
</evidence>
<keyword evidence="5 14" id="KW-0963">Cytoplasm</keyword>
<dbReference type="PROSITE" id="PS50886">
    <property type="entry name" value="TRBD"/>
    <property type="match status" value="1"/>
</dbReference>
<dbReference type="FunFam" id="2.40.50.140:FF:000042">
    <property type="entry name" value="Methionine--tRNA ligase"/>
    <property type="match status" value="1"/>
</dbReference>
<dbReference type="SUPFAM" id="SSF52374">
    <property type="entry name" value="Nucleotidylyl transferase"/>
    <property type="match status" value="1"/>
</dbReference>
<dbReference type="SUPFAM" id="SSF50249">
    <property type="entry name" value="Nucleic acid-binding proteins"/>
    <property type="match status" value="1"/>
</dbReference>
<dbReference type="InterPro" id="IPR004495">
    <property type="entry name" value="Met-tRNA-synth_bsu_C"/>
</dbReference>
<dbReference type="CDD" id="cd02800">
    <property type="entry name" value="tRNA_bind_EcMetRS_like"/>
    <property type="match status" value="1"/>
</dbReference>
<comment type="subunit">
    <text evidence="4 14">Homodimer.</text>
</comment>
<keyword evidence="15" id="KW-0175">Coiled coil</keyword>
<gene>
    <name evidence="14 17" type="primary">metG</name>
    <name evidence="17" type="ORF">H8693_09975</name>
</gene>
<dbReference type="EMBL" id="JACRSS010000006">
    <property type="protein sequence ID" value="MBC8539252.1"/>
    <property type="molecule type" value="Genomic_DNA"/>
</dbReference>
<feature type="coiled-coil region" evidence="15">
    <location>
        <begin position="520"/>
        <end position="550"/>
    </location>
</feature>
<dbReference type="FunFam" id="2.170.220.10:FF:000002">
    <property type="entry name" value="Methionine--tRNA ligase"/>
    <property type="match status" value="1"/>
</dbReference>
<evidence type="ECO:0000256" key="1">
    <source>
        <dbReference type="ARBA" id="ARBA00003314"/>
    </source>
</evidence>
<sequence length="654" mass="73453">MSKPTFYITTPIYYPSDKLHIGHTYCTVAADAMARFKRMMGYDVMFLTGSDEHGQKIEKIAQQKGVTPKAYVDEIVASIRDLWKLMNISNDDFIRTTDERHEKAVQKIFKKLYDQGDIYKSEYEGWYCTPCESFWLDRQLKDGKCPDCGREVHKAKEESYFFRLSKYADRLIQYIEEHPDFIQPESRKNEMLQNFLLPGLEDLAVSRTSFKWGIPVTFDDKHVIYVWIDALSNYITALGYLSDDDSKFRKYWPADVHLVGKEIVRFHTIIWPIMLMALGLPLPKKVYGHGWVVLDGGKMSKSKGNVVDPVMLAGRYGVDALRYFLLREMPLGADSLFSNEILINRINSDLANDLGNLLSRTVSMIEKYFDGVIPEASCPAPEDETLREIAAKLPGKAAELMDGMRFADALGEIFAYVGALNKYIDITAPWTLAKDPAKKDRLGTVMYHLAEGLRIVGVLLGAFLPDTSQGIRTQLGIADDAAYTWDSIQAYGGIAAGTKVQKGAPLFPRIDVAKELKELEEITARNMAAAQKALKEAEEKEKKAEKKEIITIDDFAKVQLKTGKVIACENLEGSDKLLKLRVKCGEEERTIVSGIRSSYTAEEMVGKTIVIVANLKPAKLRGTLSEGMILAAGDGENISLLTLDRPLPDGEEVR</sequence>
<dbReference type="CDD" id="cd07957">
    <property type="entry name" value="Anticodon_Ia_Met"/>
    <property type="match status" value="1"/>
</dbReference>
<dbReference type="GO" id="GO:0005524">
    <property type="term" value="F:ATP binding"/>
    <property type="evidence" value="ECO:0007669"/>
    <property type="project" value="UniProtKB-UniRule"/>
</dbReference>
<name>A0A926HT89_9FIRM</name>
<feature type="binding site" evidence="14">
    <location>
        <position position="128"/>
    </location>
    <ligand>
        <name>Zn(2+)</name>
        <dbReference type="ChEBI" id="CHEBI:29105"/>
    </ligand>
</feature>
<feature type="binding site" evidence="14">
    <location>
        <position position="148"/>
    </location>
    <ligand>
        <name>Zn(2+)</name>
        <dbReference type="ChEBI" id="CHEBI:29105"/>
    </ligand>
</feature>
<keyword evidence="7 14" id="KW-0436">Ligase</keyword>
<evidence type="ECO:0000313" key="17">
    <source>
        <dbReference type="EMBL" id="MBC8539252.1"/>
    </source>
</evidence>
<feature type="domain" description="TRNA-binding" evidence="16">
    <location>
        <begin position="554"/>
        <end position="654"/>
    </location>
</feature>
<dbReference type="GO" id="GO:0000049">
    <property type="term" value="F:tRNA binding"/>
    <property type="evidence" value="ECO:0007669"/>
    <property type="project" value="UniProtKB-UniRule"/>
</dbReference>
<feature type="binding site" evidence="14">
    <location>
        <position position="145"/>
    </location>
    <ligand>
        <name>Zn(2+)</name>
        <dbReference type="ChEBI" id="CHEBI:29105"/>
    </ligand>
</feature>
<organism evidence="17 18">
    <name type="scientific">Guopingia tenuis</name>
    <dbReference type="NCBI Taxonomy" id="2763656"/>
    <lineage>
        <taxon>Bacteria</taxon>
        <taxon>Bacillati</taxon>
        <taxon>Bacillota</taxon>
        <taxon>Clostridia</taxon>
        <taxon>Christensenellales</taxon>
        <taxon>Christensenellaceae</taxon>
        <taxon>Guopingia</taxon>
    </lineage>
</organism>
<evidence type="ECO:0000256" key="10">
    <source>
        <dbReference type="ARBA" id="ARBA00022884"/>
    </source>
</evidence>
<feature type="short sequence motif" description="'KMSKS' region" evidence="14">
    <location>
        <begin position="298"/>
        <end position="302"/>
    </location>
</feature>
<comment type="caution">
    <text evidence="14">Lacks conserved residue(s) required for the propagation of feature annotation.</text>
</comment>
<dbReference type="InterPro" id="IPR023457">
    <property type="entry name" value="Met-tRNA_synth_2"/>
</dbReference>
<dbReference type="EC" id="6.1.1.10" evidence="14"/>
<dbReference type="NCBIfam" id="TIGR00399">
    <property type="entry name" value="metG_C_term"/>
    <property type="match status" value="1"/>
</dbReference>
<dbReference type="Gene3D" id="3.40.50.620">
    <property type="entry name" value="HUPs"/>
    <property type="match status" value="1"/>
</dbReference>
<dbReference type="RefSeq" id="WP_249280852.1">
    <property type="nucleotide sequence ID" value="NZ_JACRSS010000006.1"/>
</dbReference>
<evidence type="ECO:0000256" key="13">
    <source>
        <dbReference type="ARBA" id="ARBA00047364"/>
    </source>
</evidence>
<evidence type="ECO:0000256" key="12">
    <source>
        <dbReference type="ARBA" id="ARBA00023146"/>
    </source>
</evidence>
<dbReference type="GO" id="GO:0046872">
    <property type="term" value="F:metal ion binding"/>
    <property type="evidence" value="ECO:0007669"/>
    <property type="project" value="UniProtKB-KW"/>
</dbReference>
<comment type="caution">
    <text evidence="17">The sequence shown here is derived from an EMBL/GenBank/DDBJ whole genome shotgun (WGS) entry which is preliminary data.</text>
</comment>